<dbReference type="EMBL" id="FNEV01000002">
    <property type="protein sequence ID" value="SDJ10079.1"/>
    <property type="molecule type" value="Genomic_DNA"/>
</dbReference>
<reference evidence="2" key="1">
    <citation type="submission" date="2016-10" db="EMBL/GenBank/DDBJ databases">
        <authorList>
            <person name="Varghese N."/>
            <person name="Submissions S."/>
        </authorList>
    </citation>
    <scope>NUCLEOTIDE SEQUENCE [LARGE SCALE GENOMIC DNA]</scope>
    <source>
        <strain evidence="2">DSM 4771</strain>
    </source>
</reference>
<dbReference type="Pfam" id="PF01663">
    <property type="entry name" value="Phosphodiest"/>
    <property type="match status" value="1"/>
</dbReference>
<sequence>MTLIIIAFFVLLLLVIYIYSKRRLSKIHAGPDGHKRIIVLIIDSLMDEPLQKAIKEGKAPALEFFMGHGRYFPDIVSAYPTMSVAIDTTLLTGTQPDEHKIPGLVWYDTKNKELISYGSAAREIMMLGIRNVLKHSLYELNNEHISRNVKTIHEELRETASINALVYRGRKQRYLHPPGSMTMTGILPPSIPTSGTHRFSFGALSRINPSKGHSHFWQAFGFNDAFTTAQLTYLIRQQKLPPFTIAYFPHNDKIVHKKGPSSIAGIKDTDRKLQTILDSYHTWEEALKDAHWVIMGDSGQARVGYQDRDLIDLRSLLKQYRIPELSTTTRSDAQLVLALNERMAYVYVLDEDLPLETIAETLRTDERIGFVAWRNGRDITVRCARTMETFSFRTGEDCIDEFNQKWSINGDPGVLDITIGDRGQLEYGNYPDALGRLSAAFYSHEGRYLVVDALPGYEFQVKGSPTHKGGASHGSLHKDDSLVPMIVTGTTTSPEHKRIVDLKQWLLSMIRTD</sequence>
<dbReference type="STRING" id="86666.SAMN04490247_0723"/>
<evidence type="ECO:0000313" key="2">
    <source>
        <dbReference type="Proteomes" id="UP000199225"/>
    </source>
</evidence>
<dbReference type="InterPro" id="IPR002591">
    <property type="entry name" value="Phosphodiest/P_Trfase"/>
</dbReference>
<dbReference type="AlphaFoldDB" id="A0A1G8QZD1"/>
<dbReference type="RefSeq" id="WP_093192183.1">
    <property type="nucleotide sequence ID" value="NZ_FNEV01000002.1"/>
</dbReference>
<accession>A0A1G8QZD1</accession>
<dbReference type="SUPFAM" id="SSF53649">
    <property type="entry name" value="Alkaline phosphatase-like"/>
    <property type="match status" value="1"/>
</dbReference>
<evidence type="ECO:0000313" key="1">
    <source>
        <dbReference type="EMBL" id="SDJ10079.1"/>
    </source>
</evidence>
<gene>
    <name evidence="1" type="ORF">SAMN04490247_0723</name>
</gene>
<dbReference type="Proteomes" id="UP000199225">
    <property type="component" value="Unassembled WGS sequence"/>
</dbReference>
<dbReference type="OrthoDB" id="2381338at2"/>
<keyword evidence="2" id="KW-1185">Reference proteome</keyword>
<protein>
    <submittedName>
        <fullName evidence="1">Predicted pyrophosphatase or phosphodiesterase, AlkP superfamily</fullName>
    </submittedName>
</protein>
<dbReference type="Gene3D" id="3.40.720.10">
    <property type="entry name" value="Alkaline Phosphatase, subunit A"/>
    <property type="match status" value="1"/>
</dbReference>
<organism evidence="1 2">
    <name type="scientific">Salimicrobium halophilum</name>
    <dbReference type="NCBI Taxonomy" id="86666"/>
    <lineage>
        <taxon>Bacteria</taxon>
        <taxon>Bacillati</taxon>
        <taxon>Bacillota</taxon>
        <taxon>Bacilli</taxon>
        <taxon>Bacillales</taxon>
        <taxon>Bacillaceae</taxon>
        <taxon>Salimicrobium</taxon>
    </lineage>
</organism>
<name>A0A1G8QZD1_9BACI</name>
<dbReference type="InterPro" id="IPR017850">
    <property type="entry name" value="Alkaline_phosphatase_core_sf"/>
</dbReference>
<proteinExistence type="predicted"/>